<comment type="subunit">
    <text evidence="4">May function both as a monomer and a homodimer.</text>
</comment>
<evidence type="ECO:0000256" key="7">
    <source>
        <dbReference type="ARBA" id="ARBA00022729"/>
    </source>
</evidence>
<keyword evidence="14" id="KW-0325">Glycoprotein</keyword>
<evidence type="ECO:0000313" key="16">
    <source>
        <dbReference type="EMBL" id="RNF17504.1"/>
    </source>
</evidence>
<reference evidence="16 17" key="1">
    <citation type="journal article" date="2018" name="BMC Genomics">
        <title>Genomic comparison of Trypanosoma conorhini and Trypanosoma rangeli to Trypanosoma cruzi strains of high and low virulence.</title>
        <authorList>
            <person name="Bradwell K.R."/>
            <person name="Koparde V.N."/>
            <person name="Matveyev A.V."/>
            <person name="Serrano M.G."/>
            <person name="Alves J.M."/>
            <person name="Parikh H."/>
            <person name="Huang B."/>
            <person name="Lee V."/>
            <person name="Espinosa-Alvarez O."/>
            <person name="Ortiz P.A."/>
            <person name="Costa-Martins A.G."/>
            <person name="Teixeira M.M."/>
            <person name="Buck G.A."/>
        </authorList>
    </citation>
    <scope>NUCLEOTIDE SEQUENCE [LARGE SCALE GENOMIC DNA]</scope>
    <source>
        <strain evidence="16 17">025E</strain>
    </source>
</reference>
<keyword evidence="11" id="KW-0560">Oxidoreductase</keyword>
<comment type="similarity">
    <text evidence="3">Belongs to the EROs family.</text>
</comment>
<keyword evidence="7" id="KW-0732">Signal</keyword>
<evidence type="ECO:0000256" key="4">
    <source>
        <dbReference type="ARBA" id="ARBA00011802"/>
    </source>
</evidence>
<evidence type="ECO:0000256" key="14">
    <source>
        <dbReference type="ARBA" id="ARBA00023180"/>
    </source>
</evidence>
<dbReference type="InterPro" id="IPR007266">
    <property type="entry name" value="Ero1"/>
</dbReference>
<dbReference type="GO" id="GO:0034975">
    <property type="term" value="P:protein folding in endoplasmic reticulum"/>
    <property type="evidence" value="ECO:0007669"/>
    <property type="project" value="InterPro"/>
</dbReference>
<dbReference type="GeneID" id="40318425"/>
<evidence type="ECO:0000256" key="9">
    <source>
        <dbReference type="ARBA" id="ARBA00022827"/>
    </source>
</evidence>
<evidence type="ECO:0000256" key="2">
    <source>
        <dbReference type="ARBA" id="ARBA00004367"/>
    </source>
</evidence>
<evidence type="ECO:0000256" key="5">
    <source>
        <dbReference type="ARBA" id="ARBA00022448"/>
    </source>
</evidence>
<gene>
    <name evidence="16" type="ORF">Tco025E_04814</name>
</gene>
<proteinExistence type="inferred from homology"/>
<dbReference type="RefSeq" id="XP_029228182.1">
    <property type="nucleotide sequence ID" value="XM_029371719.1"/>
</dbReference>
<dbReference type="PANTHER" id="PTHR12613:SF0">
    <property type="entry name" value="ERO1-LIKE PROTEIN"/>
    <property type="match status" value="1"/>
</dbReference>
<evidence type="ECO:0000313" key="17">
    <source>
        <dbReference type="Proteomes" id="UP000284403"/>
    </source>
</evidence>
<comment type="cofactor">
    <cofactor evidence="1">
        <name>FAD</name>
        <dbReference type="ChEBI" id="CHEBI:57692"/>
    </cofactor>
</comment>
<comment type="subcellular location">
    <subcellularLocation>
        <location evidence="2">Endoplasmic reticulum membrane</location>
        <topology evidence="2">Peripheral membrane protein</topology>
        <orientation evidence="2">Lumenal side</orientation>
    </subcellularLocation>
</comment>
<sequence>FNNHLLCSPTFNEAKFLGSAEAHRLVPQMKRMMYNITTLMDCVTCEKCRVWGKLQTMGIATALRIVMLPEDTVTGLSRGEKVSLVNLARQLAISVESVHVLEDACQIMETVQN</sequence>
<evidence type="ECO:0000256" key="8">
    <source>
        <dbReference type="ARBA" id="ARBA00022824"/>
    </source>
</evidence>
<dbReference type="PANTHER" id="PTHR12613">
    <property type="entry name" value="ERO1-RELATED"/>
    <property type="match status" value="1"/>
</dbReference>
<organism evidence="16 17">
    <name type="scientific">Trypanosoma conorhini</name>
    <dbReference type="NCBI Taxonomy" id="83891"/>
    <lineage>
        <taxon>Eukaryota</taxon>
        <taxon>Discoba</taxon>
        <taxon>Euglenozoa</taxon>
        <taxon>Kinetoplastea</taxon>
        <taxon>Metakinetoplastina</taxon>
        <taxon>Trypanosomatida</taxon>
        <taxon>Trypanosomatidae</taxon>
        <taxon>Trypanosoma</taxon>
    </lineage>
</organism>
<keyword evidence="10" id="KW-0249">Electron transport</keyword>
<dbReference type="GO" id="GO:0071949">
    <property type="term" value="F:FAD binding"/>
    <property type="evidence" value="ECO:0007669"/>
    <property type="project" value="InterPro"/>
</dbReference>
<feature type="non-terminal residue" evidence="16">
    <location>
        <position position="1"/>
    </location>
</feature>
<keyword evidence="12" id="KW-0472">Membrane</keyword>
<dbReference type="EMBL" id="MKKU01000259">
    <property type="protein sequence ID" value="RNF17504.1"/>
    <property type="molecule type" value="Genomic_DNA"/>
</dbReference>
<protein>
    <submittedName>
        <fullName evidence="16">Endoplasmic reticulum oxidoreductin</fullName>
    </submittedName>
</protein>
<keyword evidence="17" id="KW-1185">Reference proteome</keyword>
<keyword evidence="9" id="KW-0274">FAD</keyword>
<dbReference type="Proteomes" id="UP000284403">
    <property type="component" value="Unassembled WGS sequence"/>
</dbReference>
<dbReference type="Pfam" id="PF04137">
    <property type="entry name" value="ERO1"/>
    <property type="match status" value="1"/>
</dbReference>
<evidence type="ECO:0000256" key="3">
    <source>
        <dbReference type="ARBA" id="ARBA00008277"/>
    </source>
</evidence>
<dbReference type="SUPFAM" id="SSF110019">
    <property type="entry name" value="ERO1-like"/>
    <property type="match status" value="1"/>
</dbReference>
<keyword evidence="5" id="KW-0813">Transport</keyword>
<evidence type="ECO:0000256" key="12">
    <source>
        <dbReference type="ARBA" id="ARBA00023136"/>
    </source>
</evidence>
<evidence type="ECO:0000256" key="6">
    <source>
        <dbReference type="ARBA" id="ARBA00022630"/>
    </source>
</evidence>
<dbReference type="InterPro" id="IPR037192">
    <property type="entry name" value="ERO1-like_sf"/>
</dbReference>
<evidence type="ECO:0000256" key="15">
    <source>
        <dbReference type="ARBA" id="ARBA00023284"/>
    </source>
</evidence>
<keyword evidence="13" id="KW-1015">Disulfide bond</keyword>
<dbReference type="OrthoDB" id="269384at2759"/>
<evidence type="ECO:0000256" key="11">
    <source>
        <dbReference type="ARBA" id="ARBA00023002"/>
    </source>
</evidence>
<evidence type="ECO:0000256" key="10">
    <source>
        <dbReference type="ARBA" id="ARBA00022982"/>
    </source>
</evidence>
<dbReference type="GO" id="GO:0016972">
    <property type="term" value="F:thiol oxidase activity"/>
    <property type="evidence" value="ECO:0007669"/>
    <property type="project" value="InterPro"/>
</dbReference>
<evidence type="ECO:0000256" key="13">
    <source>
        <dbReference type="ARBA" id="ARBA00023157"/>
    </source>
</evidence>
<dbReference type="GO" id="GO:0015035">
    <property type="term" value="F:protein-disulfide reductase activity"/>
    <property type="evidence" value="ECO:0007669"/>
    <property type="project" value="InterPro"/>
</dbReference>
<dbReference type="GO" id="GO:0005789">
    <property type="term" value="C:endoplasmic reticulum membrane"/>
    <property type="evidence" value="ECO:0007669"/>
    <property type="project" value="UniProtKB-SubCell"/>
</dbReference>
<comment type="caution">
    <text evidence="16">The sequence shown here is derived from an EMBL/GenBank/DDBJ whole genome shotgun (WGS) entry which is preliminary data.</text>
</comment>
<name>A0A422PIF5_9TRYP</name>
<dbReference type="AlphaFoldDB" id="A0A422PIF5"/>
<keyword evidence="15" id="KW-0676">Redox-active center</keyword>
<keyword evidence="6" id="KW-0285">Flavoprotein</keyword>
<keyword evidence="8" id="KW-0256">Endoplasmic reticulum</keyword>
<evidence type="ECO:0000256" key="1">
    <source>
        <dbReference type="ARBA" id="ARBA00001974"/>
    </source>
</evidence>
<accession>A0A422PIF5</accession>